<evidence type="ECO:0000256" key="6">
    <source>
        <dbReference type="ARBA" id="ARBA00023180"/>
    </source>
</evidence>
<dbReference type="PANTHER" id="PTHR24258:SF145">
    <property type="entry name" value="SERINE PROTEASE EASTER-LIKE PROTEIN"/>
    <property type="match status" value="1"/>
</dbReference>
<comment type="subcellular location">
    <subcellularLocation>
        <location evidence="8">Secreted</location>
    </subcellularLocation>
</comment>
<dbReference type="InterPro" id="IPR038565">
    <property type="entry name" value="CLIP_sf"/>
</dbReference>
<dbReference type="InterPro" id="IPR018114">
    <property type="entry name" value="TRYPSIN_HIS"/>
</dbReference>
<dbReference type="PROSITE" id="PS00134">
    <property type="entry name" value="TRYPSIN_HIS"/>
    <property type="match status" value="1"/>
</dbReference>
<evidence type="ECO:0000313" key="11">
    <source>
        <dbReference type="RefSeq" id="XP_034238747.1"/>
    </source>
</evidence>
<comment type="domain">
    <text evidence="8">The clip domain consists of 35-55 residues which are 'knitted' together usually by 3 conserved disulfide bonds forming a clip-like compact structure.</text>
</comment>
<dbReference type="PRINTS" id="PR00722">
    <property type="entry name" value="CHYMOTRYPSIN"/>
</dbReference>
<protein>
    <recommendedName>
        <fullName evidence="8">CLIP domain-containing serine protease</fullName>
        <ecNumber evidence="8">3.4.21.-</ecNumber>
    </recommendedName>
</protein>
<proteinExistence type="inferred from homology"/>
<dbReference type="PANTHER" id="PTHR24258">
    <property type="entry name" value="SERINE PROTEASE-RELATED"/>
    <property type="match status" value="1"/>
</dbReference>
<dbReference type="Gene3D" id="2.40.10.10">
    <property type="entry name" value="Trypsin-like serine proteases"/>
    <property type="match status" value="2"/>
</dbReference>
<comment type="similarity">
    <text evidence="7 8">Belongs to the peptidase S1 family. CLIP subfamily.</text>
</comment>
<dbReference type="AlphaFoldDB" id="A0A6P8YX21"/>
<dbReference type="InterPro" id="IPR001254">
    <property type="entry name" value="Trypsin_dom"/>
</dbReference>
<dbReference type="InterPro" id="IPR022700">
    <property type="entry name" value="CLIP"/>
</dbReference>
<dbReference type="FunFam" id="2.40.10.10:FF:000028">
    <property type="entry name" value="Serine protease easter"/>
    <property type="match status" value="1"/>
</dbReference>
<keyword evidence="4 8" id="KW-0720">Serine protease</keyword>
<dbReference type="KEGG" id="tpal:117643778"/>
<gene>
    <name evidence="11" type="primary">LOC117643778</name>
</gene>
<dbReference type="CDD" id="cd00190">
    <property type="entry name" value="Tryp_SPc"/>
    <property type="match status" value="1"/>
</dbReference>
<dbReference type="InterPro" id="IPR009003">
    <property type="entry name" value="Peptidase_S1_PA"/>
</dbReference>
<dbReference type="GO" id="GO:0006508">
    <property type="term" value="P:proteolysis"/>
    <property type="evidence" value="ECO:0007669"/>
    <property type="project" value="UniProtKB-KW"/>
</dbReference>
<evidence type="ECO:0000313" key="10">
    <source>
        <dbReference type="Proteomes" id="UP000515158"/>
    </source>
</evidence>
<dbReference type="GeneID" id="117643778"/>
<dbReference type="InterPro" id="IPR043504">
    <property type="entry name" value="Peptidase_S1_PA_chymotrypsin"/>
</dbReference>
<organism evidence="11">
    <name type="scientific">Thrips palmi</name>
    <name type="common">Melon thrips</name>
    <dbReference type="NCBI Taxonomy" id="161013"/>
    <lineage>
        <taxon>Eukaryota</taxon>
        <taxon>Metazoa</taxon>
        <taxon>Ecdysozoa</taxon>
        <taxon>Arthropoda</taxon>
        <taxon>Hexapoda</taxon>
        <taxon>Insecta</taxon>
        <taxon>Pterygota</taxon>
        <taxon>Neoptera</taxon>
        <taxon>Paraneoptera</taxon>
        <taxon>Thysanoptera</taxon>
        <taxon>Terebrantia</taxon>
        <taxon>Thripoidea</taxon>
        <taxon>Thripidae</taxon>
        <taxon>Thrips</taxon>
    </lineage>
</organism>
<evidence type="ECO:0000256" key="1">
    <source>
        <dbReference type="ARBA" id="ARBA00022670"/>
    </source>
</evidence>
<keyword evidence="6" id="KW-0325">Glycoprotein</keyword>
<evidence type="ECO:0000256" key="8">
    <source>
        <dbReference type="RuleBase" id="RU366078"/>
    </source>
</evidence>
<dbReference type="Pfam" id="PF12032">
    <property type="entry name" value="CLIP"/>
    <property type="match status" value="1"/>
</dbReference>
<evidence type="ECO:0000256" key="2">
    <source>
        <dbReference type="ARBA" id="ARBA00022729"/>
    </source>
</evidence>
<dbReference type="Pfam" id="PF00089">
    <property type="entry name" value="Trypsin"/>
    <property type="match status" value="1"/>
</dbReference>
<dbReference type="GO" id="GO:0004252">
    <property type="term" value="F:serine-type endopeptidase activity"/>
    <property type="evidence" value="ECO:0007669"/>
    <property type="project" value="UniProtKB-UniRule"/>
</dbReference>
<dbReference type="PROSITE" id="PS50240">
    <property type="entry name" value="TRYPSIN_DOM"/>
    <property type="match status" value="1"/>
</dbReference>
<keyword evidence="8" id="KW-0964">Secreted</keyword>
<evidence type="ECO:0000256" key="3">
    <source>
        <dbReference type="ARBA" id="ARBA00022801"/>
    </source>
</evidence>
<dbReference type="InParanoid" id="A0A6P8YX21"/>
<keyword evidence="2" id="KW-0732">Signal</keyword>
<keyword evidence="10" id="KW-1185">Reference proteome</keyword>
<keyword evidence="5" id="KW-1015">Disulfide bond</keyword>
<name>A0A6P8YX21_THRPL</name>
<dbReference type="InterPro" id="IPR001314">
    <property type="entry name" value="Peptidase_S1A"/>
</dbReference>
<keyword evidence="3 8" id="KW-0378">Hydrolase</keyword>
<reference evidence="11" key="1">
    <citation type="submission" date="2025-08" db="UniProtKB">
        <authorList>
            <consortium name="RefSeq"/>
        </authorList>
    </citation>
    <scope>IDENTIFICATION</scope>
    <source>
        <tissue evidence="11">Total insect</tissue>
    </source>
</reference>
<evidence type="ECO:0000259" key="9">
    <source>
        <dbReference type="PROSITE" id="PS50240"/>
    </source>
</evidence>
<dbReference type="SUPFAM" id="SSF50494">
    <property type="entry name" value="Trypsin-like serine proteases"/>
    <property type="match status" value="1"/>
</dbReference>
<dbReference type="OrthoDB" id="7726766at2759"/>
<evidence type="ECO:0000256" key="4">
    <source>
        <dbReference type="ARBA" id="ARBA00022825"/>
    </source>
</evidence>
<sequence>MAGLVGTGSPEVVAVTTPNSAALWSDPASSASPDPVEVDTAAYASSPADVSVGLPVGLSAGPELESDMGDEGDLVSSKIPRSVPYTLGPTAATASNVVLCAPGAYCTPLTQCRTILDLLDRTCLAGDKLAQLSCGSRGSEAMVCCPPGGFSPIYMSTGAANAAPVVTTAPPAITTPDPLPHKCGTPHLYNWRSRYAGVGSQPWVARIGFKKVETGAMEYPCCGSIISERVILTAAHCALAKTATHKLSAVRVGEYDADEDPDCSTGFCARPPQDIPVDHVVVHPSYERASFRHDVALLVLKAPIAFSLGAQPICISQNVVGVVGQRAKLVGWGLAAGQRAVPGQQQQLDLPVLPLETCAQVYERVVPVTSDMLCVGGEDGHDACSGFGGAPLVTLDATGTRYYQIAMVSFGSTKCGVEGVPSVYTRVDHYAEWIRANMVQ</sequence>
<accession>A0A6P8YX21</accession>
<dbReference type="SMART" id="SM00020">
    <property type="entry name" value="Tryp_SPc"/>
    <property type="match status" value="1"/>
</dbReference>
<evidence type="ECO:0000256" key="7">
    <source>
        <dbReference type="ARBA" id="ARBA00024195"/>
    </source>
</evidence>
<dbReference type="EC" id="3.4.21.-" evidence="8"/>
<dbReference type="GO" id="GO:0005576">
    <property type="term" value="C:extracellular region"/>
    <property type="evidence" value="ECO:0007669"/>
    <property type="project" value="UniProtKB-SubCell"/>
</dbReference>
<dbReference type="Proteomes" id="UP000515158">
    <property type="component" value="Unplaced"/>
</dbReference>
<dbReference type="RefSeq" id="XP_034238747.1">
    <property type="nucleotide sequence ID" value="XM_034382856.1"/>
</dbReference>
<keyword evidence="1 8" id="KW-0645">Protease</keyword>
<evidence type="ECO:0000256" key="5">
    <source>
        <dbReference type="ARBA" id="ARBA00023157"/>
    </source>
</evidence>
<feature type="domain" description="Peptidase S1" evidence="9">
    <location>
        <begin position="188"/>
        <end position="439"/>
    </location>
</feature>
<dbReference type="Gene3D" id="3.30.1640.30">
    <property type="match status" value="1"/>
</dbReference>